<dbReference type="AlphaFoldDB" id="S3BD64"/>
<evidence type="ECO:0000313" key="2">
    <source>
        <dbReference type="Proteomes" id="UP000014400"/>
    </source>
</evidence>
<dbReference type="HOGENOM" id="CLU_120867_0_0_4"/>
<dbReference type="EMBL" id="ATCF01000025">
    <property type="protein sequence ID" value="EPD98401.1"/>
    <property type="molecule type" value="Genomic_DNA"/>
</dbReference>
<dbReference type="Proteomes" id="UP000014400">
    <property type="component" value="Unassembled WGS sequence"/>
</dbReference>
<keyword evidence="2" id="KW-1185">Reference proteome</keyword>
<evidence type="ECO:0000313" key="1">
    <source>
        <dbReference type="EMBL" id="EPD98401.1"/>
    </source>
</evidence>
<reference evidence="1 2" key="1">
    <citation type="submission" date="2013-04" db="EMBL/GenBank/DDBJ databases">
        <title>The Genome Sequence of Sutterella wadsworthensis HGA0223.</title>
        <authorList>
            <consortium name="The Broad Institute Genomics Platform"/>
            <person name="Earl A."/>
            <person name="Ward D."/>
            <person name="Feldgarden M."/>
            <person name="Gevers D."/>
            <person name="Schmidt T.M."/>
            <person name="Dover J."/>
            <person name="Dai D."/>
            <person name="Walker B."/>
            <person name="Young S."/>
            <person name="Zeng Q."/>
            <person name="Gargeya S."/>
            <person name="Fitzgerald M."/>
            <person name="Haas B."/>
            <person name="Abouelleil A."/>
            <person name="Allen A.W."/>
            <person name="Alvarado L."/>
            <person name="Arachchi H.M."/>
            <person name="Berlin A.M."/>
            <person name="Chapman S.B."/>
            <person name="Gainer-Dewar J."/>
            <person name="Goldberg J."/>
            <person name="Griggs A."/>
            <person name="Gujja S."/>
            <person name="Hansen M."/>
            <person name="Howarth C."/>
            <person name="Imamovic A."/>
            <person name="Ireland A."/>
            <person name="Larimer J."/>
            <person name="McCowan C."/>
            <person name="Murphy C."/>
            <person name="Pearson M."/>
            <person name="Poon T.W."/>
            <person name="Priest M."/>
            <person name="Roberts A."/>
            <person name="Saif S."/>
            <person name="Shea T."/>
            <person name="Sisk P."/>
            <person name="Sykes S."/>
            <person name="Wortman J."/>
            <person name="Nusbaum C."/>
            <person name="Birren B."/>
        </authorList>
    </citation>
    <scope>NUCLEOTIDE SEQUENCE [LARGE SCALE GENOMIC DNA]</scope>
    <source>
        <strain evidence="1 2">HGA0223</strain>
    </source>
</reference>
<dbReference type="eggNOG" id="COG1675">
    <property type="taxonomic scope" value="Bacteria"/>
</dbReference>
<protein>
    <submittedName>
        <fullName evidence="1">Uncharacterized protein</fullName>
    </submittedName>
</protein>
<organism evidence="1 2">
    <name type="scientific">Sutterella wadsworthensis HGA0223</name>
    <dbReference type="NCBI Taxonomy" id="1203554"/>
    <lineage>
        <taxon>Bacteria</taxon>
        <taxon>Pseudomonadati</taxon>
        <taxon>Pseudomonadota</taxon>
        <taxon>Betaproteobacteria</taxon>
        <taxon>Burkholderiales</taxon>
        <taxon>Sutterellaceae</taxon>
        <taxon>Sutterella</taxon>
    </lineage>
</organism>
<name>S3BD64_9BURK</name>
<sequence>MGGFGSGRTSTRCREKVEHTRFIRAEWVKERMRALQTGIATKIGWTRDGKPYGEASVSLIGNRLHIKYLQRSADEDEWQDVHEAFELSYTTPHFGGKRLWLQCPHCAHRVAVLYCSEVVACRRCLQLVYRTEGEDAIDRLRSKAAKLKERLGGNPYQRPKGMHLKSFSKLRNQYFAAFFRADELSDQRWAKLQKRFLQLSAGKSSLND</sequence>
<dbReference type="STRING" id="1203554.HMPREF1476_01786"/>
<accession>S3BD64</accession>
<gene>
    <name evidence="1" type="ORF">HMPREF1476_01786</name>
</gene>
<proteinExistence type="predicted"/>
<comment type="caution">
    <text evidence="1">The sequence shown here is derived from an EMBL/GenBank/DDBJ whole genome shotgun (WGS) entry which is preliminary data.</text>
</comment>